<dbReference type="InterPro" id="IPR016181">
    <property type="entry name" value="Acyl_CoA_acyltransferase"/>
</dbReference>
<evidence type="ECO:0000313" key="2">
    <source>
        <dbReference type="Proteomes" id="UP000294513"/>
    </source>
</evidence>
<dbReference type="Proteomes" id="UP000294513">
    <property type="component" value="Unassembled WGS sequence"/>
</dbReference>
<comment type="caution">
    <text evidence="1">The sequence shown here is derived from an EMBL/GenBank/DDBJ whole genome shotgun (WGS) entry which is preliminary data.</text>
</comment>
<dbReference type="OrthoDB" id="4208at2"/>
<accession>A0A4R5BJ93</accession>
<evidence type="ECO:0000313" key="1">
    <source>
        <dbReference type="EMBL" id="TDD85030.1"/>
    </source>
</evidence>
<keyword evidence="2" id="KW-1185">Reference proteome</keyword>
<dbReference type="SUPFAM" id="SSF55729">
    <property type="entry name" value="Acyl-CoA N-acyltransferases (Nat)"/>
    <property type="match status" value="1"/>
</dbReference>
<proteinExistence type="predicted"/>
<reference evidence="1 2" key="1">
    <citation type="submission" date="2019-03" db="EMBL/GenBank/DDBJ databases">
        <title>Draft genome sequences of novel Actinobacteria.</title>
        <authorList>
            <person name="Sahin N."/>
            <person name="Ay H."/>
            <person name="Saygin H."/>
        </authorList>
    </citation>
    <scope>NUCLEOTIDE SEQUENCE [LARGE SCALE GENOMIC DNA]</scope>
    <source>
        <strain evidence="1 2">H3C3</strain>
    </source>
</reference>
<sequence length="240" mass="25841">MSASLIVGNTRALHEAFGRVFGCRTLDDGVSAIDSGGPAHRRAIVADPARSTAELTAILNDFFGRDVAWVLEDPFGRFDGEAAGMRKVDETVHFVREPGPREDPDPGVDLRPASGPADLADAERIIATAFERPDLEASPTGALYPPRLLDEPGVSVLLAYENDEPTATVASFHDGSSVGLYWGGTLRTRRRGGLCGNLMKALVKEHPDVPALGSAGRMSQSLFRIAEYQELGRSNWWSPV</sequence>
<organism evidence="1 2">
    <name type="scientific">Actinomadura rubrisoli</name>
    <dbReference type="NCBI Taxonomy" id="2530368"/>
    <lineage>
        <taxon>Bacteria</taxon>
        <taxon>Bacillati</taxon>
        <taxon>Actinomycetota</taxon>
        <taxon>Actinomycetes</taxon>
        <taxon>Streptosporangiales</taxon>
        <taxon>Thermomonosporaceae</taxon>
        <taxon>Actinomadura</taxon>
    </lineage>
</organism>
<dbReference type="Gene3D" id="3.40.630.30">
    <property type="match status" value="1"/>
</dbReference>
<dbReference type="AlphaFoldDB" id="A0A4R5BJ93"/>
<protein>
    <submittedName>
        <fullName evidence="1">Uncharacterized protein</fullName>
    </submittedName>
</protein>
<dbReference type="EMBL" id="SMKU01000094">
    <property type="protein sequence ID" value="TDD85030.1"/>
    <property type="molecule type" value="Genomic_DNA"/>
</dbReference>
<dbReference type="RefSeq" id="WP_131895107.1">
    <property type="nucleotide sequence ID" value="NZ_SMKU01000094.1"/>
</dbReference>
<name>A0A4R5BJ93_9ACTN</name>
<gene>
    <name evidence="1" type="ORF">E1298_19155</name>
</gene>